<keyword evidence="3" id="KW-1185">Reference proteome</keyword>
<dbReference type="EMBL" id="FQUE01000015">
    <property type="protein sequence ID" value="SHF83402.1"/>
    <property type="molecule type" value="Genomic_DNA"/>
</dbReference>
<dbReference type="InterPro" id="IPR004843">
    <property type="entry name" value="Calcineurin-like_PHP"/>
</dbReference>
<dbReference type="STRING" id="366533.SAMN05444339_11525"/>
<organism evidence="2 3">
    <name type="scientific">Loktanella atrilutea</name>
    <dbReference type="NCBI Taxonomy" id="366533"/>
    <lineage>
        <taxon>Bacteria</taxon>
        <taxon>Pseudomonadati</taxon>
        <taxon>Pseudomonadota</taxon>
        <taxon>Alphaproteobacteria</taxon>
        <taxon>Rhodobacterales</taxon>
        <taxon>Roseobacteraceae</taxon>
        <taxon>Loktanella</taxon>
    </lineage>
</organism>
<dbReference type="Gene3D" id="3.60.21.10">
    <property type="match status" value="1"/>
</dbReference>
<accession>A0A1M5EWH6</accession>
<dbReference type="OrthoDB" id="9807890at2"/>
<dbReference type="InterPro" id="IPR050126">
    <property type="entry name" value="Ap4A_hydrolase"/>
</dbReference>
<dbReference type="PANTHER" id="PTHR42850:SF4">
    <property type="entry name" value="ZINC-DEPENDENT ENDOPOLYPHOSPHATASE"/>
    <property type="match status" value="1"/>
</dbReference>
<evidence type="ECO:0000313" key="2">
    <source>
        <dbReference type="EMBL" id="SHF83402.1"/>
    </source>
</evidence>
<evidence type="ECO:0000313" key="3">
    <source>
        <dbReference type="Proteomes" id="UP000183987"/>
    </source>
</evidence>
<protein>
    <submittedName>
        <fullName evidence="2">Serine/threonine protein phosphatase 1</fullName>
    </submittedName>
</protein>
<dbReference type="InterPro" id="IPR029052">
    <property type="entry name" value="Metallo-depent_PP-like"/>
</dbReference>
<dbReference type="GO" id="GO:0008803">
    <property type="term" value="F:bis(5'-nucleosyl)-tetraphosphatase (symmetrical) activity"/>
    <property type="evidence" value="ECO:0007669"/>
    <property type="project" value="TreeGrafter"/>
</dbReference>
<dbReference type="GO" id="GO:0110154">
    <property type="term" value="P:RNA decapping"/>
    <property type="evidence" value="ECO:0007669"/>
    <property type="project" value="TreeGrafter"/>
</dbReference>
<sequence length="267" mass="29475">MGGDGVQRLAPIWLTHLLKRFAGQEQCEPFAPPAPLRPLWVIGDLHGRADLLDRLLKEMFARTARNAVDIVFTGDYIDRGPDSAGVLSRLRHFSDTSPSVTCLIGNHEQMMFDFLDDPAAHGRRWLRHGGYSTLESFGLSYKRTQASEACLQDLATDLRTAMGHATLTWLRQRPLLWYSGNVAVAHAALDPQRDLYNQLPSTLLWGHPLFFNTARQDGLWVAHGHTIVDKPGPTGRGRIAVDTGAYETGRLTGVLILPDGGVTSLST</sequence>
<name>A0A1M5EWH6_LOKAT</name>
<dbReference type="PANTHER" id="PTHR42850">
    <property type="entry name" value="METALLOPHOSPHOESTERASE"/>
    <property type="match status" value="1"/>
</dbReference>
<evidence type="ECO:0000259" key="1">
    <source>
        <dbReference type="Pfam" id="PF00149"/>
    </source>
</evidence>
<dbReference type="GO" id="GO:0016791">
    <property type="term" value="F:phosphatase activity"/>
    <property type="evidence" value="ECO:0007669"/>
    <property type="project" value="TreeGrafter"/>
</dbReference>
<dbReference type="AlphaFoldDB" id="A0A1M5EWH6"/>
<feature type="domain" description="Calcineurin-like phosphoesterase" evidence="1">
    <location>
        <begin position="38"/>
        <end position="207"/>
    </location>
</feature>
<dbReference type="GO" id="GO:0005737">
    <property type="term" value="C:cytoplasm"/>
    <property type="evidence" value="ECO:0007669"/>
    <property type="project" value="TreeGrafter"/>
</dbReference>
<reference evidence="3" key="1">
    <citation type="submission" date="2016-11" db="EMBL/GenBank/DDBJ databases">
        <authorList>
            <person name="Varghese N."/>
            <person name="Submissions S."/>
        </authorList>
    </citation>
    <scope>NUCLEOTIDE SEQUENCE [LARGE SCALE GENOMIC DNA]</scope>
    <source>
        <strain evidence="3">DSM 29326</strain>
    </source>
</reference>
<proteinExistence type="predicted"/>
<dbReference type="Pfam" id="PF00149">
    <property type="entry name" value="Metallophos"/>
    <property type="match status" value="1"/>
</dbReference>
<dbReference type="Proteomes" id="UP000183987">
    <property type="component" value="Unassembled WGS sequence"/>
</dbReference>
<gene>
    <name evidence="2" type="ORF">SAMN05444339_11525</name>
</gene>
<dbReference type="SUPFAM" id="SSF56300">
    <property type="entry name" value="Metallo-dependent phosphatases"/>
    <property type="match status" value="1"/>
</dbReference>